<evidence type="ECO:0008006" key="6">
    <source>
        <dbReference type="Google" id="ProtNLM"/>
    </source>
</evidence>
<feature type="region of interest" description="Disordered" evidence="1">
    <location>
        <begin position="335"/>
        <end position="373"/>
    </location>
</feature>
<evidence type="ECO:0000259" key="2">
    <source>
        <dbReference type="Pfam" id="PF25540"/>
    </source>
</evidence>
<evidence type="ECO:0000313" key="5">
    <source>
        <dbReference type="Proteomes" id="UP000308724"/>
    </source>
</evidence>
<evidence type="ECO:0000313" key="4">
    <source>
        <dbReference type="EMBL" id="TIA35274.1"/>
    </source>
</evidence>
<proteinExistence type="predicted"/>
<dbReference type="Pfam" id="PF25540">
    <property type="entry name" value="DUF7923"/>
    <property type="match status" value="1"/>
</dbReference>
<dbReference type="PANTHER" id="PTHR37543:SF1">
    <property type="entry name" value="CCCH ZINC FINGER DNA BINDING PROTEIN (AFU_ORTHOLOGUE AFUA_5G12760)"/>
    <property type="match status" value="1"/>
</dbReference>
<sequence>MLTVSHPDSQQMNPSQFPFKNSPSTTMASSAPSPVPFGMSEPLNSGSITELLAKYEAFKILDNQKKDFFDHALNRLKYLSERLVQERSNFELERTWLKQQLVSAGQTGDHDHSSLEQNPYVLVLIDGNELIFRNAFLGQGDQGGRRAAQALFQATNEFAFSTIHALPDNTKIVLKIYVDLEDLCSIGLRTGLVSNGNQIKTFVRGFCQDKNLFDVIDVGMQGRAVVFDKMEGSRLVAANLAMYMFDKQCKHIVFGCEDGEIYAPILKRFTEKIETTQRVTLLHGTEPDRHLAALHIDKTQMNDIFRNTKMDIHKLVDHVAELDSVPALLMESVTPPLSSPATSRSGSRTAVGTARTALPSIAHSRQDSASSISSAISGVQVKPKENPWILAAKKGAAVKTPPKDIPKEKEQWPTDYVRRNKKGQRIDPPTPEFKKDEVNRLKKLKLCNAHHLRHDCPYPEGKCEHDHVYKCNPKELETLKLVARMSACIHGAECSDPKCIYGHRCPFPEAREGSMRGKACINGENCRFPAEMHNMDIVPVRRLKIT</sequence>
<feature type="compositionally biased region" description="Low complexity" evidence="1">
    <location>
        <begin position="22"/>
        <end position="32"/>
    </location>
</feature>
<evidence type="ECO:0000259" key="3">
    <source>
        <dbReference type="Pfam" id="PF25543"/>
    </source>
</evidence>
<dbReference type="EMBL" id="QZBZ01000135">
    <property type="protein sequence ID" value="TIA35274.1"/>
    <property type="molecule type" value="Genomic_DNA"/>
</dbReference>
<dbReference type="InterPro" id="IPR057683">
    <property type="entry name" value="DUF7923"/>
</dbReference>
<organism evidence="4 5">
    <name type="scientific">Aureobasidium pullulans</name>
    <name type="common">Black yeast</name>
    <name type="synonym">Pullularia pullulans</name>
    <dbReference type="NCBI Taxonomy" id="5580"/>
    <lineage>
        <taxon>Eukaryota</taxon>
        <taxon>Fungi</taxon>
        <taxon>Dikarya</taxon>
        <taxon>Ascomycota</taxon>
        <taxon>Pezizomycotina</taxon>
        <taxon>Dothideomycetes</taxon>
        <taxon>Dothideomycetidae</taxon>
        <taxon>Dothideales</taxon>
        <taxon>Saccotheciaceae</taxon>
        <taxon>Aureobasidium</taxon>
    </lineage>
</organism>
<feature type="compositionally biased region" description="Polar residues" evidence="1">
    <location>
        <begin position="335"/>
        <end position="350"/>
    </location>
</feature>
<feature type="compositionally biased region" description="Polar residues" evidence="1">
    <location>
        <begin position="1"/>
        <end position="21"/>
    </location>
</feature>
<accession>A0A4T0BSX1</accession>
<evidence type="ECO:0000256" key="1">
    <source>
        <dbReference type="SAM" id="MobiDB-lite"/>
    </source>
</evidence>
<dbReference type="InterPro" id="IPR057654">
    <property type="entry name" value="Znf-CCCH_tandem"/>
</dbReference>
<feature type="domain" description="Tandem CCCH zinc finger" evidence="3">
    <location>
        <begin position="479"/>
        <end position="537"/>
    </location>
</feature>
<dbReference type="PANTHER" id="PTHR37543">
    <property type="entry name" value="CCCH ZINC FINGER DNA BINDING PROTEIN (AFU_ORTHOLOGUE AFUA_5G12760)"/>
    <property type="match status" value="1"/>
</dbReference>
<feature type="region of interest" description="Disordered" evidence="1">
    <location>
        <begin position="1"/>
        <end position="38"/>
    </location>
</feature>
<gene>
    <name evidence="4" type="ORF">D6C78_06249</name>
</gene>
<reference evidence="4 5" key="1">
    <citation type="submission" date="2018-10" db="EMBL/GenBank/DDBJ databases">
        <title>Fifty Aureobasidium pullulans genomes reveal a recombining polyextremotolerant generalist.</title>
        <authorList>
            <person name="Gostincar C."/>
            <person name="Turk M."/>
            <person name="Zajc J."/>
            <person name="Gunde-Cimerman N."/>
        </authorList>
    </citation>
    <scope>NUCLEOTIDE SEQUENCE [LARGE SCALE GENOMIC DNA]</scope>
    <source>
        <strain evidence="4 5">EXF-1645</strain>
    </source>
</reference>
<protein>
    <recommendedName>
        <fullName evidence="6">C3H1-type domain-containing protein</fullName>
    </recommendedName>
</protein>
<dbReference type="Proteomes" id="UP000308724">
    <property type="component" value="Unassembled WGS sequence"/>
</dbReference>
<name>A0A4T0BSX1_AURPU</name>
<comment type="caution">
    <text evidence="4">The sequence shown here is derived from an EMBL/GenBank/DDBJ whole genome shotgun (WGS) entry which is preliminary data.</text>
</comment>
<dbReference type="AlphaFoldDB" id="A0A4T0BSX1"/>
<feature type="domain" description="DUF7923" evidence="2">
    <location>
        <begin position="116"/>
        <end position="305"/>
    </location>
</feature>
<dbReference type="Pfam" id="PF25543">
    <property type="entry name" value="zf-CCCH_tandem"/>
    <property type="match status" value="1"/>
</dbReference>